<keyword evidence="2" id="KW-1185">Reference proteome</keyword>
<organism evidence="1 2">
    <name type="scientific">Actinokineospora diospyrosa</name>
    <dbReference type="NCBI Taxonomy" id="103728"/>
    <lineage>
        <taxon>Bacteria</taxon>
        <taxon>Bacillati</taxon>
        <taxon>Actinomycetota</taxon>
        <taxon>Actinomycetes</taxon>
        <taxon>Pseudonocardiales</taxon>
        <taxon>Pseudonocardiaceae</taxon>
        <taxon>Actinokineospora</taxon>
    </lineage>
</organism>
<dbReference type="RefSeq" id="WP_253886317.1">
    <property type="nucleotide sequence ID" value="NZ_BAAAVB010000004.1"/>
</dbReference>
<dbReference type="Proteomes" id="UP001205185">
    <property type="component" value="Unassembled WGS sequence"/>
</dbReference>
<reference evidence="1 2" key="1">
    <citation type="submission" date="2022-06" db="EMBL/GenBank/DDBJ databases">
        <title>Genomic Encyclopedia of Archaeal and Bacterial Type Strains, Phase II (KMG-II): from individual species to whole genera.</title>
        <authorList>
            <person name="Goeker M."/>
        </authorList>
    </citation>
    <scope>NUCLEOTIDE SEQUENCE [LARGE SCALE GENOMIC DNA]</scope>
    <source>
        <strain evidence="1 2">DSM 44255</strain>
    </source>
</reference>
<gene>
    <name evidence="1" type="ORF">LV75_001801</name>
</gene>
<name>A0ABT1I9S8_9PSEU</name>
<proteinExistence type="predicted"/>
<evidence type="ECO:0000313" key="1">
    <source>
        <dbReference type="EMBL" id="MCP2269313.1"/>
    </source>
</evidence>
<evidence type="ECO:0000313" key="2">
    <source>
        <dbReference type="Proteomes" id="UP001205185"/>
    </source>
</evidence>
<dbReference type="EMBL" id="JAMTCO010000004">
    <property type="protein sequence ID" value="MCP2269313.1"/>
    <property type="molecule type" value="Genomic_DNA"/>
</dbReference>
<protein>
    <submittedName>
        <fullName evidence="1">Uncharacterized protein</fullName>
    </submittedName>
</protein>
<sequence>MPVLFEGDLHVHYGQFYVESQPGLNITGQVRGGQVNGLCGAAEPGTLFLITGLHTGEVHLTVELHDEQVPVTDEWEEVVEVSFRPETESVHLVQWAGEASWPLPLPQVDYRVRYCASGMDAASDQDSRLDDEPRFDRYLLQFWPGPPAPDVVVRETSESAAYWNAHAKTLPPPPTPQERAEAELRERLAREQATKDAVHAAEVRRWGGRLPSERVRAVNGSLTMVQLDSDLVAAIEDLDADTQRALGRWSARRACVAAHLAEVDWVARALTALDHDLPLPQPFDDHNAAFDLLIADPNAPHTTTTSLDGQRDNLSQQHMALPAVWSAAASDPLAAGLESLFHAMVAYGADYPALLAEVRQEFPRLRTA</sequence>
<accession>A0ABT1I9S8</accession>
<comment type="caution">
    <text evidence="1">The sequence shown here is derived from an EMBL/GenBank/DDBJ whole genome shotgun (WGS) entry which is preliminary data.</text>
</comment>